<evidence type="ECO:0000256" key="1">
    <source>
        <dbReference type="SAM" id="MobiDB-lite"/>
    </source>
</evidence>
<feature type="compositionally biased region" description="Low complexity" evidence="1">
    <location>
        <begin position="7"/>
        <end position="16"/>
    </location>
</feature>
<evidence type="ECO:0000313" key="3">
    <source>
        <dbReference type="Proteomes" id="UP000015453"/>
    </source>
</evidence>
<dbReference type="PANTHER" id="PTHR34198:SF1">
    <property type="entry name" value="OS01G0104300 PROTEIN"/>
    <property type="match status" value="1"/>
</dbReference>
<gene>
    <name evidence="2" type="ORF">M569_01885</name>
</gene>
<comment type="caution">
    <text evidence="2">The sequence shown here is derived from an EMBL/GenBank/DDBJ whole genome shotgun (WGS) entry which is preliminary data.</text>
</comment>
<protein>
    <submittedName>
        <fullName evidence="2">Uncharacterized protein</fullName>
    </submittedName>
</protein>
<sequence>SFAGSRAPVVSSSAAPNRRKPDLARRNRHNWWTPLFGWSSEPDYVAGSKSEPDSGDESERSSFTGCFTEKKAKELRKRTAETSSFHDKMYHSAIAARLASD</sequence>
<dbReference type="PANTHER" id="PTHR34198">
    <property type="entry name" value="OS01G0175100 PROTEIN"/>
    <property type="match status" value="1"/>
</dbReference>
<accession>S8CZH6</accession>
<keyword evidence="3" id="KW-1185">Reference proteome</keyword>
<dbReference type="OrthoDB" id="1913905at2759"/>
<proteinExistence type="predicted"/>
<name>S8CZH6_9LAMI</name>
<dbReference type="EMBL" id="AUSU01000655">
    <property type="protein sequence ID" value="EPS72874.1"/>
    <property type="molecule type" value="Genomic_DNA"/>
</dbReference>
<organism evidence="2 3">
    <name type="scientific">Genlisea aurea</name>
    <dbReference type="NCBI Taxonomy" id="192259"/>
    <lineage>
        <taxon>Eukaryota</taxon>
        <taxon>Viridiplantae</taxon>
        <taxon>Streptophyta</taxon>
        <taxon>Embryophyta</taxon>
        <taxon>Tracheophyta</taxon>
        <taxon>Spermatophyta</taxon>
        <taxon>Magnoliopsida</taxon>
        <taxon>eudicotyledons</taxon>
        <taxon>Gunneridae</taxon>
        <taxon>Pentapetalae</taxon>
        <taxon>asterids</taxon>
        <taxon>lamiids</taxon>
        <taxon>Lamiales</taxon>
        <taxon>Lentibulariaceae</taxon>
        <taxon>Genlisea</taxon>
    </lineage>
</organism>
<reference evidence="2 3" key="1">
    <citation type="journal article" date="2013" name="BMC Genomics">
        <title>The miniature genome of a carnivorous plant Genlisea aurea contains a low number of genes and short non-coding sequences.</title>
        <authorList>
            <person name="Leushkin E.V."/>
            <person name="Sutormin R.A."/>
            <person name="Nabieva E.R."/>
            <person name="Penin A.A."/>
            <person name="Kondrashov A.S."/>
            <person name="Logacheva M.D."/>
        </authorList>
    </citation>
    <scope>NUCLEOTIDE SEQUENCE [LARGE SCALE GENOMIC DNA]</scope>
</reference>
<dbReference type="Proteomes" id="UP000015453">
    <property type="component" value="Unassembled WGS sequence"/>
</dbReference>
<feature type="region of interest" description="Disordered" evidence="1">
    <location>
        <begin position="1"/>
        <end position="65"/>
    </location>
</feature>
<evidence type="ECO:0000313" key="2">
    <source>
        <dbReference type="EMBL" id="EPS72874.1"/>
    </source>
</evidence>
<dbReference type="AlphaFoldDB" id="S8CZH6"/>
<feature type="non-terminal residue" evidence="2">
    <location>
        <position position="101"/>
    </location>
</feature>
<feature type="non-terminal residue" evidence="2">
    <location>
        <position position="1"/>
    </location>
</feature>